<accession>A0AAD2AF26</accession>
<feature type="compositionally biased region" description="Low complexity" evidence="1">
    <location>
        <begin position="236"/>
        <end position="246"/>
    </location>
</feature>
<proteinExistence type="predicted"/>
<name>A0AAD2AF26_9LAMI</name>
<evidence type="ECO:0000313" key="4">
    <source>
        <dbReference type="Proteomes" id="UP000834106"/>
    </source>
</evidence>
<feature type="region of interest" description="Disordered" evidence="1">
    <location>
        <begin position="191"/>
        <end position="282"/>
    </location>
</feature>
<feature type="transmembrane region" description="Helical" evidence="2">
    <location>
        <begin position="143"/>
        <end position="161"/>
    </location>
</feature>
<feature type="transmembrane region" description="Helical" evidence="2">
    <location>
        <begin position="299"/>
        <end position="315"/>
    </location>
</feature>
<reference evidence="3" key="1">
    <citation type="submission" date="2023-05" db="EMBL/GenBank/DDBJ databases">
        <authorList>
            <person name="Huff M."/>
        </authorList>
    </citation>
    <scope>NUCLEOTIDE SEQUENCE</scope>
</reference>
<dbReference type="Proteomes" id="UP000834106">
    <property type="component" value="Chromosome 23"/>
</dbReference>
<evidence type="ECO:0000313" key="3">
    <source>
        <dbReference type="EMBL" id="CAI9787169.1"/>
    </source>
</evidence>
<evidence type="ECO:0000256" key="2">
    <source>
        <dbReference type="SAM" id="Phobius"/>
    </source>
</evidence>
<dbReference type="AlphaFoldDB" id="A0AAD2AF26"/>
<sequence>MLNFNEQIGLWAIPVSYPSLSSLIYTPIPVMATQLVQFIHPFTLSYRDYHHGFKTSNNKKVNWRCYTGGRSGGSNWDWEKTVKPNQRSRFGNQYATDDYDDEEFGFRNAAKQRIWWSEEFYEDEEEGFGILEGSIGFNWIFKVFRAFGWMLPAIIISLLVGTGPNTIIMALALPLAQSALSLAANTLWGRSRDTSRPKSKGKKWTYTGATSNNRVGKEKRKHPHTKRKEAWDHRSWASASNASAKSGKSDRQNFGGWDELDEQTGVHKVSNTAPIVKANEPRMQDKVNMSRRTKGGTPLLVRLLISVFPFLGSWTKGNFFPFIASNQL</sequence>
<protein>
    <submittedName>
        <fullName evidence="3">Uncharacterized protein</fullName>
    </submittedName>
</protein>
<evidence type="ECO:0000256" key="1">
    <source>
        <dbReference type="SAM" id="MobiDB-lite"/>
    </source>
</evidence>
<keyword evidence="2" id="KW-1133">Transmembrane helix</keyword>
<gene>
    <name evidence="3" type="ORF">FPE_LOCUS34599</name>
</gene>
<feature type="compositionally biased region" description="Basic residues" evidence="1">
    <location>
        <begin position="217"/>
        <end position="227"/>
    </location>
</feature>
<dbReference type="PANTHER" id="PTHR35719">
    <property type="entry name" value="OS01G0680600 PROTEIN"/>
    <property type="match status" value="1"/>
</dbReference>
<keyword evidence="2" id="KW-0812">Transmembrane</keyword>
<keyword evidence="2" id="KW-0472">Membrane</keyword>
<feature type="transmembrane region" description="Helical" evidence="2">
    <location>
        <begin position="167"/>
        <end position="188"/>
    </location>
</feature>
<dbReference type="EMBL" id="OU503058">
    <property type="protein sequence ID" value="CAI9787169.1"/>
    <property type="molecule type" value="Genomic_DNA"/>
</dbReference>
<keyword evidence="4" id="KW-1185">Reference proteome</keyword>
<organism evidence="3 4">
    <name type="scientific">Fraxinus pennsylvanica</name>
    <dbReference type="NCBI Taxonomy" id="56036"/>
    <lineage>
        <taxon>Eukaryota</taxon>
        <taxon>Viridiplantae</taxon>
        <taxon>Streptophyta</taxon>
        <taxon>Embryophyta</taxon>
        <taxon>Tracheophyta</taxon>
        <taxon>Spermatophyta</taxon>
        <taxon>Magnoliopsida</taxon>
        <taxon>eudicotyledons</taxon>
        <taxon>Gunneridae</taxon>
        <taxon>Pentapetalae</taxon>
        <taxon>asterids</taxon>
        <taxon>lamiids</taxon>
        <taxon>Lamiales</taxon>
        <taxon>Oleaceae</taxon>
        <taxon>Oleeae</taxon>
        <taxon>Fraxinus</taxon>
    </lineage>
</organism>
<dbReference type="PANTHER" id="PTHR35719:SF5">
    <property type="entry name" value="T6K12.7 PROTEIN"/>
    <property type="match status" value="1"/>
</dbReference>